<dbReference type="EMBL" id="JACHJG010000004">
    <property type="protein sequence ID" value="MBB4886320.1"/>
    <property type="molecule type" value="Genomic_DNA"/>
</dbReference>
<gene>
    <name evidence="2" type="ORF">FHS38_002353</name>
</gene>
<feature type="region of interest" description="Disordered" evidence="1">
    <location>
        <begin position="24"/>
        <end position="56"/>
    </location>
</feature>
<name>A0A7W7L9W0_STRNE</name>
<reference evidence="2 3" key="1">
    <citation type="submission" date="2020-08" db="EMBL/GenBank/DDBJ databases">
        <title>Genomic Encyclopedia of Type Strains, Phase III (KMG-III): the genomes of soil and plant-associated and newly described type strains.</title>
        <authorList>
            <person name="Whitman W."/>
        </authorList>
    </citation>
    <scope>NUCLEOTIDE SEQUENCE [LARGE SCALE GENOMIC DNA]</scope>
    <source>
        <strain evidence="2 3">CECT 3265</strain>
    </source>
</reference>
<evidence type="ECO:0000313" key="3">
    <source>
        <dbReference type="Proteomes" id="UP000556436"/>
    </source>
</evidence>
<evidence type="ECO:0000313" key="2">
    <source>
        <dbReference type="EMBL" id="MBB4886320.1"/>
    </source>
</evidence>
<sequence length="56" mass="6389">MPDLDEVIQRIRHDMDRRLRERLRGMPPERPADWPVDTLADRPLDAVEPGQAAGTG</sequence>
<proteinExistence type="predicted"/>
<dbReference type="Proteomes" id="UP000556436">
    <property type="component" value="Unassembled WGS sequence"/>
</dbReference>
<keyword evidence="3" id="KW-1185">Reference proteome</keyword>
<organism evidence="2 3">
    <name type="scientific">Streptomyces netropsis</name>
    <name type="common">Streptoverticillium netropsis</name>
    <dbReference type="NCBI Taxonomy" id="55404"/>
    <lineage>
        <taxon>Bacteria</taxon>
        <taxon>Bacillati</taxon>
        <taxon>Actinomycetota</taxon>
        <taxon>Actinomycetes</taxon>
        <taxon>Kitasatosporales</taxon>
        <taxon>Streptomycetaceae</taxon>
        <taxon>Streptomyces</taxon>
    </lineage>
</organism>
<dbReference type="AlphaFoldDB" id="A0A7W7L9W0"/>
<accession>A0A7W7L9W0</accession>
<evidence type="ECO:0000256" key="1">
    <source>
        <dbReference type="SAM" id="MobiDB-lite"/>
    </source>
</evidence>
<dbReference type="RefSeq" id="WP_184733457.1">
    <property type="nucleotide sequence ID" value="NZ_BMRW01000004.1"/>
</dbReference>
<protein>
    <submittedName>
        <fullName evidence="2">Uncharacterized protein</fullName>
    </submittedName>
</protein>
<comment type="caution">
    <text evidence="2">The sequence shown here is derived from an EMBL/GenBank/DDBJ whole genome shotgun (WGS) entry which is preliminary data.</text>
</comment>